<dbReference type="Proteomes" id="UP001500253">
    <property type="component" value="Unassembled WGS sequence"/>
</dbReference>
<accession>A0ABP5SYN4</accession>
<keyword evidence="2" id="KW-1185">Reference proteome</keyword>
<dbReference type="EMBL" id="BAAASD010000009">
    <property type="protein sequence ID" value="GAA2341777.1"/>
    <property type="molecule type" value="Genomic_DNA"/>
</dbReference>
<evidence type="ECO:0000313" key="2">
    <source>
        <dbReference type="Proteomes" id="UP001500253"/>
    </source>
</evidence>
<organism evidence="1 2">
    <name type="scientific">Streptomyces cuspidosporus</name>
    <dbReference type="NCBI Taxonomy" id="66882"/>
    <lineage>
        <taxon>Bacteria</taxon>
        <taxon>Bacillati</taxon>
        <taxon>Actinomycetota</taxon>
        <taxon>Actinomycetes</taxon>
        <taxon>Kitasatosporales</taxon>
        <taxon>Streptomycetaceae</taxon>
        <taxon>Streptomyces</taxon>
    </lineage>
</organism>
<protein>
    <submittedName>
        <fullName evidence="1">Uncharacterized protein</fullName>
    </submittedName>
</protein>
<proteinExistence type="predicted"/>
<evidence type="ECO:0000313" key="1">
    <source>
        <dbReference type="EMBL" id="GAA2341777.1"/>
    </source>
</evidence>
<name>A0ABP5SYN4_9ACTN</name>
<gene>
    <name evidence="1" type="ORF">GCM10010246_28680</name>
</gene>
<dbReference type="RefSeq" id="WP_346174849.1">
    <property type="nucleotide sequence ID" value="NZ_BAAASD010000009.1"/>
</dbReference>
<comment type="caution">
    <text evidence="1">The sequence shown here is derived from an EMBL/GenBank/DDBJ whole genome shotgun (WGS) entry which is preliminary data.</text>
</comment>
<reference evidence="2" key="1">
    <citation type="journal article" date="2019" name="Int. J. Syst. Evol. Microbiol.">
        <title>The Global Catalogue of Microorganisms (GCM) 10K type strain sequencing project: providing services to taxonomists for standard genome sequencing and annotation.</title>
        <authorList>
            <consortium name="The Broad Institute Genomics Platform"/>
            <consortium name="The Broad Institute Genome Sequencing Center for Infectious Disease"/>
            <person name="Wu L."/>
            <person name="Ma J."/>
        </authorList>
    </citation>
    <scope>NUCLEOTIDE SEQUENCE [LARGE SCALE GENOMIC DNA]</scope>
    <source>
        <strain evidence="2">JCM 4316</strain>
    </source>
</reference>
<sequence>MTRLPETYYAVLLHSLDRRFGTTDARLRQETVQTIERTRVHWPQYEAHLSENQSLRKTIGAWINSSAQRLLRGT</sequence>